<evidence type="ECO:0000313" key="10">
    <source>
        <dbReference type="EMBL" id="PAU45769.1"/>
    </source>
</evidence>
<dbReference type="InterPro" id="IPR005829">
    <property type="entry name" value="Sugar_transporter_CS"/>
</dbReference>
<evidence type="ECO:0000256" key="1">
    <source>
        <dbReference type="ARBA" id="ARBA00004651"/>
    </source>
</evidence>
<gene>
    <name evidence="10" type="ORF">CK936_27660</name>
</gene>
<sequence length="456" mass="46556">MTKHALTYRDTPAGSSGPPPAIDKWAWLRAGVAVAAVGWGANQFAPLLLLYRSELGLSAATVQATFGLYAIGLVPGLLLGGPVSDRYGRRRLILPALFISLLGSVLLIAGGESLGLLFAGRVVSGIASGAAFSAGAAWIKELSLAGSAREANPGPRRATITMTMGFAMGPLVAGALAQWAPSPTVVAYLPHLALTLVSIPLVMRTPETCVTKRQDSLLRQLKVSAVREPRFRSVVMPLAPWVFGSASVALAYLPGLVKDQLGDSALVFSACVTALTGFAGILVQPLARRVDDPRKPRLIAMSMAIVVAGLLVAAAAAQWSQPVLVVAGTLVLGAGYGCCQVCGLLEVQRLAHPKDLAGLTAVYQALSYIGFAAPFLLAAFQDAIPASVLLVIAAGLATLTLIWTSLRAVRVQGAEGGTGSTGPVAGLPGTTTGAAGTTVGAPTSTPTAAATAVREG</sequence>
<dbReference type="PROSITE" id="PS50850">
    <property type="entry name" value="MFS"/>
    <property type="match status" value="1"/>
</dbReference>
<evidence type="ECO:0000256" key="2">
    <source>
        <dbReference type="ARBA" id="ARBA00022448"/>
    </source>
</evidence>
<accession>A0A2A2D2Y7</accession>
<keyword evidence="6 8" id="KW-0472">Membrane</keyword>
<organism evidence="10 11">
    <name type="scientific">Streptomyces albireticuli</name>
    <dbReference type="NCBI Taxonomy" id="1940"/>
    <lineage>
        <taxon>Bacteria</taxon>
        <taxon>Bacillati</taxon>
        <taxon>Actinomycetota</taxon>
        <taxon>Actinomycetes</taxon>
        <taxon>Kitasatosporales</taxon>
        <taxon>Streptomycetaceae</taxon>
        <taxon>Streptomyces</taxon>
    </lineage>
</organism>
<evidence type="ECO:0000256" key="8">
    <source>
        <dbReference type="SAM" id="Phobius"/>
    </source>
</evidence>
<feature type="transmembrane region" description="Helical" evidence="8">
    <location>
        <begin position="92"/>
        <end position="110"/>
    </location>
</feature>
<dbReference type="RefSeq" id="WP_095583687.1">
    <property type="nucleotide sequence ID" value="NZ_JAJQQQ010000005.1"/>
</dbReference>
<dbReference type="GO" id="GO:0022857">
    <property type="term" value="F:transmembrane transporter activity"/>
    <property type="evidence" value="ECO:0007669"/>
    <property type="project" value="InterPro"/>
</dbReference>
<proteinExistence type="predicted"/>
<evidence type="ECO:0000259" key="9">
    <source>
        <dbReference type="PROSITE" id="PS50850"/>
    </source>
</evidence>
<dbReference type="SUPFAM" id="SSF103473">
    <property type="entry name" value="MFS general substrate transporter"/>
    <property type="match status" value="1"/>
</dbReference>
<dbReference type="Pfam" id="PF07690">
    <property type="entry name" value="MFS_1"/>
    <property type="match status" value="1"/>
</dbReference>
<feature type="domain" description="Major facilitator superfamily (MFS) profile" evidence="9">
    <location>
        <begin position="26"/>
        <end position="412"/>
    </location>
</feature>
<feature type="transmembrane region" description="Helical" evidence="8">
    <location>
        <begin position="57"/>
        <end position="80"/>
    </location>
</feature>
<feature type="transmembrane region" description="Helical" evidence="8">
    <location>
        <begin position="116"/>
        <end position="139"/>
    </location>
</feature>
<keyword evidence="11" id="KW-1185">Reference proteome</keyword>
<feature type="transmembrane region" description="Helical" evidence="8">
    <location>
        <begin position="298"/>
        <end position="317"/>
    </location>
</feature>
<feature type="compositionally biased region" description="Low complexity" evidence="7">
    <location>
        <begin position="421"/>
        <end position="456"/>
    </location>
</feature>
<dbReference type="PANTHER" id="PTHR23517">
    <property type="entry name" value="RESISTANCE PROTEIN MDTM, PUTATIVE-RELATED-RELATED"/>
    <property type="match status" value="1"/>
</dbReference>
<comment type="caution">
    <text evidence="10">The sequence shown here is derived from an EMBL/GenBank/DDBJ whole genome shotgun (WGS) entry which is preliminary data.</text>
</comment>
<feature type="transmembrane region" description="Helical" evidence="8">
    <location>
        <begin position="323"/>
        <end position="344"/>
    </location>
</feature>
<feature type="transmembrane region" description="Helical" evidence="8">
    <location>
        <begin position="383"/>
        <end position="403"/>
    </location>
</feature>
<protein>
    <submittedName>
        <fullName evidence="10">MFS transporter</fullName>
    </submittedName>
</protein>
<evidence type="ECO:0000256" key="3">
    <source>
        <dbReference type="ARBA" id="ARBA00022475"/>
    </source>
</evidence>
<keyword evidence="5 8" id="KW-1133">Transmembrane helix</keyword>
<evidence type="ECO:0000256" key="7">
    <source>
        <dbReference type="SAM" id="MobiDB-lite"/>
    </source>
</evidence>
<comment type="subcellular location">
    <subcellularLocation>
        <location evidence="1">Cell membrane</location>
        <topology evidence="1">Multi-pass membrane protein</topology>
    </subcellularLocation>
</comment>
<dbReference type="AlphaFoldDB" id="A0A2A2D2Y7"/>
<dbReference type="EMBL" id="NSJV01000533">
    <property type="protein sequence ID" value="PAU45769.1"/>
    <property type="molecule type" value="Genomic_DNA"/>
</dbReference>
<dbReference type="InterPro" id="IPR011701">
    <property type="entry name" value="MFS"/>
</dbReference>
<dbReference type="PANTHER" id="PTHR23517:SF13">
    <property type="entry name" value="MAJOR FACILITATOR SUPERFAMILY MFS_1"/>
    <property type="match status" value="1"/>
</dbReference>
<feature type="transmembrane region" description="Helical" evidence="8">
    <location>
        <begin position="160"/>
        <end position="179"/>
    </location>
</feature>
<dbReference type="InterPro" id="IPR020846">
    <property type="entry name" value="MFS_dom"/>
</dbReference>
<dbReference type="InterPro" id="IPR050171">
    <property type="entry name" value="MFS_Transporters"/>
</dbReference>
<feature type="region of interest" description="Disordered" evidence="7">
    <location>
        <begin position="414"/>
        <end position="456"/>
    </location>
</feature>
<evidence type="ECO:0000256" key="5">
    <source>
        <dbReference type="ARBA" id="ARBA00022989"/>
    </source>
</evidence>
<feature type="transmembrane region" description="Helical" evidence="8">
    <location>
        <begin position="356"/>
        <end position="377"/>
    </location>
</feature>
<feature type="transmembrane region" description="Helical" evidence="8">
    <location>
        <begin position="234"/>
        <end position="253"/>
    </location>
</feature>
<dbReference type="PROSITE" id="PS00216">
    <property type="entry name" value="SUGAR_TRANSPORT_1"/>
    <property type="match status" value="1"/>
</dbReference>
<reference evidence="10 11" key="1">
    <citation type="submission" date="2017-08" db="EMBL/GenBank/DDBJ databases">
        <title>Genome sequence of Streptomyces albireticuli NRRL B-1670.</title>
        <authorList>
            <person name="Graham D.E."/>
            <person name="Mahan K.M."/>
            <person name="Klingeman D.M."/>
            <person name="Hettich R.L."/>
            <person name="Parry R.J."/>
            <person name="Spain J.C."/>
        </authorList>
    </citation>
    <scope>NUCLEOTIDE SEQUENCE [LARGE SCALE GENOMIC DNA]</scope>
    <source>
        <strain evidence="10 11">NRRL B-1670</strain>
    </source>
</reference>
<keyword evidence="2" id="KW-0813">Transport</keyword>
<keyword evidence="3" id="KW-1003">Cell membrane</keyword>
<evidence type="ECO:0000313" key="11">
    <source>
        <dbReference type="Proteomes" id="UP000218944"/>
    </source>
</evidence>
<name>A0A2A2D2Y7_9ACTN</name>
<dbReference type="GO" id="GO:0005886">
    <property type="term" value="C:plasma membrane"/>
    <property type="evidence" value="ECO:0007669"/>
    <property type="project" value="UniProtKB-SubCell"/>
</dbReference>
<dbReference type="InterPro" id="IPR036259">
    <property type="entry name" value="MFS_trans_sf"/>
</dbReference>
<keyword evidence="4 8" id="KW-0812">Transmembrane</keyword>
<feature type="transmembrane region" description="Helical" evidence="8">
    <location>
        <begin position="265"/>
        <end position="286"/>
    </location>
</feature>
<evidence type="ECO:0000256" key="6">
    <source>
        <dbReference type="ARBA" id="ARBA00023136"/>
    </source>
</evidence>
<dbReference type="Gene3D" id="1.20.1250.20">
    <property type="entry name" value="MFS general substrate transporter like domains"/>
    <property type="match status" value="1"/>
</dbReference>
<feature type="transmembrane region" description="Helical" evidence="8">
    <location>
        <begin position="185"/>
        <end position="203"/>
    </location>
</feature>
<feature type="transmembrane region" description="Helical" evidence="8">
    <location>
        <begin position="26"/>
        <end position="51"/>
    </location>
</feature>
<evidence type="ECO:0000256" key="4">
    <source>
        <dbReference type="ARBA" id="ARBA00022692"/>
    </source>
</evidence>
<dbReference type="Proteomes" id="UP000218944">
    <property type="component" value="Unassembled WGS sequence"/>
</dbReference>